<dbReference type="InterPro" id="IPR001789">
    <property type="entry name" value="Sig_transdc_resp-reg_receiver"/>
</dbReference>
<protein>
    <submittedName>
        <fullName evidence="6">DNA-binding response regulator</fullName>
    </submittedName>
</protein>
<dbReference type="SUPFAM" id="SSF46894">
    <property type="entry name" value="C-terminal effector domain of the bipartite response regulators"/>
    <property type="match status" value="1"/>
</dbReference>
<dbReference type="RefSeq" id="WP_106704009.1">
    <property type="nucleotide sequence ID" value="NZ_CP027666.1"/>
</dbReference>
<dbReference type="OrthoDB" id="3374006at2"/>
<dbReference type="CDD" id="cd06170">
    <property type="entry name" value="LuxR_C_like"/>
    <property type="match status" value="1"/>
</dbReference>
<name>A0A2S0MI76_9BURK</name>
<proteinExistence type="predicted"/>
<evidence type="ECO:0000256" key="2">
    <source>
        <dbReference type="ARBA" id="ARBA00023125"/>
    </source>
</evidence>
<evidence type="ECO:0000259" key="4">
    <source>
        <dbReference type="PROSITE" id="PS50043"/>
    </source>
</evidence>
<dbReference type="InterPro" id="IPR000792">
    <property type="entry name" value="Tscrpt_reg_LuxR_C"/>
</dbReference>
<reference evidence="6 7" key="1">
    <citation type="submission" date="2018-03" db="EMBL/GenBank/DDBJ databases">
        <title>Genome sequencing of Ottowia sp.</title>
        <authorList>
            <person name="Kim S.-J."/>
            <person name="Heo J."/>
            <person name="Kwon S.-W."/>
        </authorList>
    </citation>
    <scope>NUCLEOTIDE SEQUENCE [LARGE SCALE GENOMIC DNA]</scope>
    <source>
        <strain evidence="6 7">KADR8-3</strain>
    </source>
</reference>
<dbReference type="PANTHER" id="PTHR45566">
    <property type="entry name" value="HTH-TYPE TRANSCRIPTIONAL REGULATOR YHJB-RELATED"/>
    <property type="match status" value="1"/>
</dbReference>
<keyword evidence="1 3" id="KW-0597">Phosphoprotein</keyword>
<dbReference type="Pfam" id="PF00196">
    <property type="entry name" value="GerE"/>
    <property type="match status" value="1"/>
</dbReference>
<sequence>MKILIADDHRLIVEAVADKLKELTPDLAVCTAFSVDELHHALDASVALALIDLGMPGARGVEHISEAHRRWPGLKIIVLSGAQDDAVVRAAMEAGAQGFIPKAHSPEAMLMAVQTVLGGGTYLPWQLMPGTAPATERASDEALDPYTVALSPSIAQLRHMLTDRQLDVLSHLSAGQPNKEIARGLGISEGTVKIHLAAIFRALRARNRTEAVIAARALGGVERLKENQRLAQV</sequence>
<dbReference type="SMART" id="SM00448">
    <property type="entry name" value="REC"/>
    <property type="match status" value="1"/>
</dbReference>
<feature type="modified residue" description="4-aspartylphosphate" evidence="3">
    <location>
        <position position="52"/>
    </location>
</feature>
<dbReference type="SMART" id="SM00421">
    <property type="entry name" value="HTH_LUXR"/>
    <property type="match status" value="1"/>
</dbReference>
<dbReference type="InterPro" id="IPR016032">
    <property type="entry name" value="Sig_transdc_resp-reg_C-effctor"/>
</dbReference>
<dbReference type="InterPro" id="IPR051015">
    <property type="entry name" value="EvgA-like"/>
</dbReference>
<evidence type="ECO:0000313" key="7">
    <source>
        <dbReference type="Proteomes" id="UP000239709"/>
    </source>
</evidence>
<dbReference type="PROSITE" id="PS50043">
    <property type="entry name" value="HTH_LUXR_2"/>
    <property type="match status" value="1"/>
</dbReference>
<dbReference type="InterPro" id="IPR058245">
    <property type="entry name" value="NreC/VraR/RcsB-like_REC"/>
</dbReference>
<feature type="domain" description="Response regulatory" evidence="5">
    <location>
        <begin position="2"/>
        <end position="117"/>
    </location>
</feature>
<evidence type="ECO:0000259" key="5">
    <source>
        <dbReference type="PROSITE" id="PS50110"/>
    </source>
</evidence>
<dbReference type="InterPro" id="IPR011006">
    <property type="entry name" value="CheY-like_superfamily"/>
</dbReference>
<dbReference type="CDD" id="cd17535">
    <property type="entry name" value="REC_NarL-like"/>
    <property type="match status" value="1"/>
</dbReference>
<dbReference type="Pfam" id="PF00072">
    <property type="entry name" value="Response_reg"/>
    <property type="match status" value="1"/>
</dbReference>
<keyword evidence="2 6" id="KW-0238">DNA-binding</keyword>
<evidence type="ECO:0000256" key="1">
    <source>
        <dbReference type="ARBA" id="ARBA00022553"/>
    </source>
</evidence>
<dbReference type="GO" id="GO:0003677">
    <property type="term" value="F:DNA binding"/>
    <property type="evidence" value="ECO:0007669"/>
    <property type="project" value="UniProtKB-KW"/>
</dbReference>
<dbReference type="PROSITE" id="PS50110">
    <property type="entry name" value="RESPONSE_REGULATORY"/>
    <property type="match status" value="1"/>
</dbReference>
<accession>A0A2S0MI76</accession>
<dbReference type="PANTHER" id="PTHR45566:SF1">
    <property type="entry name" value="HTH-TYPE TRANSCRIPTIONAL REGULATOR YHJB-RELATED"/>
    <property type="match status" value="1"/>
</dbReference>
<dbReference type="Proteomes" id="UP000239709">
    <property type="component" value="Chromosome"/>
</dbReference>
<dbReference type="AlphaFoldDB" id="A0A2S0MI76"/>
<dbReference type="Gene3D" id="3.40.50.2300">
    <property type="match status" value="1"/>
</dbReference>
<dbReference type="KEGG" id="otk:C6570_15450"/>
<gene>
    <name evidence="6" type="ORF">C6570_15450</name>
</gene>
<evidence type="ECO:0000313" key="6">
    <source>
        <dbReference type="EMBL" id="AVO35461.1"/>
    </source>
</evidence>
<dbReference type="GO" id="GO:0006355">
    <property type="term" value="P:regulation of DNA-templated transcription"/>
    <property type="evidence" value="ECO:0007669"/>
    <property type="project" value="InterPro"/>
</dbReference>
<keyword evidence="7" id="KW-1185">Reference proteome</keyword>
<dbReference type="GO" id="GO:0000160">
    <property type="term" value="P:phosphorelay signal transduction system"/>
    <property type="evidence" value="ECO:0007669"/>
    <property type="project" value="InterPro"/>
</dbReference>
<dbReference type="SUPFAM" id="SSF52172">
    <property type="entry name" value="CheY-like"/>
    <property type="match status" value="1"/>
</dbReference>
<dbReference type="EMBL" id="CP027666">
    <property type="protein sequence ID" value="AVO35461.1"/>
    <property type="molecule type" value="Genomic_DNA"/>
</dbReference>
<evidence type="ECO:0000256" key="3">
    <source>
        <dbReference type="PROSITE-ProRule" id="PRU00169"/>
    </source>
</evidence>
<feature type="domain" description="HTH luxR-type" evidence="4">
    <location>
        <begin position="154"/>
        <end position="219"/>
    </location>
</feature>
<dbReference type="PRINTS" id="PR00038">
    <property type="entry name" value="HTHLUXR"/>
</dbReference>
<organism evidence="6 7">
    <name type="scientific">Ottowia oryzae</name>
    <dbReference type="NCBI Taxonomy" id="2109914"/>
    <lineage>
        <taxon>Bacteria</taxon>
        <taxon>Pseudomonadati</taxon>
        <taxon>Pseudomonadota</taxon>
        <taxon>Betaproteobacteria</taxon>
        <taxon>Burkholderiales</taxon>
        <taxon>Comamonadaceae</taxon>
        <taxon>Ottowia</taxon>
    </lineage>
</organism>